<sequence length="145" mass="16382">MCQLLQPVPTSKFCGGPLCSCRRKKVQAPSRACFKRKTLPKEPFNENVILNANDKGWMNENLMKGWIDEIWLQRPNASTQQGSSALILDAASFHQTEVTTEVTKPCLQQYSRIIMIPGGITKLLKPLDISVNKSFKSNTRKCREN</sequence>
<organism evidence="2 3">
    <name type="scientific">Teladorsagia circumcincta</name>
    <name type="common">Brown stomach worm</name>
    <name type="synonym">Ostertagia circumcincta</name>
    <dbReference type="NCBI Taxonomy" id="45464"/>
    <lineage>
        <taxon>Eukaryota</taxon>
        <taxon>Metazoa</taxon>
        <taxon>Ecdysozoa</taxon>
        <taxon>Nematoda</taxon>
        <taxon>Chromadorea</taxon>
        <taxon>Rhabditida</taxon>
        <taxon>Rhabditina</taxon>
        <taxon>Rhabditomorpha</taxon>
        <taxon>Strongyloidea</taxon>
        <taxon>Trichostrongylidae</taxon>
        <taxon>Teladorsagia</taxon>
    </lineage>
</organism>
<evidence type="ECO:0000313" key="2">
    <source>
        <dbReference type="EMBL" id="PIO54480.1"/>
    </source>
</evidence>
<dbReference type="InterPro" id="IPR004875">
    <property type="entry name" value="DDE_SF_endonuclease_dom"/>
</dbReference>
<dbReference type="EMBL" id="KZ396188">
    <property type="protein sequence ID" value="PIO54480.1"/>
    <property type="molecule type" value="Genomic_DNA"/>
</dbReference>
<dbReference type="AlphaFoldDB" id="A0A2G9TAS1"/>
<dbReference type="OrthoDB" id="5859918at2759"/>
<dbReference type="Proteomes" id="UP000230423">
    <property type="component" value="Unassembled WGS sequence"/>
</dbReference>
<reference evidence="2 3" key="1">
    <citation type="submission" date="2015-09" db="EMBL/GenBank/DDBJ databases">
        <title>Draft genome of the parasitic nematode Teladorsagia circumcincta isolate WARC Sus (inbred).</title>
        <authorList>
            <person name="Mitreva M."/>
        </authorList>
    </citation>
    <scope>NUCLEOTIDE SEQUENCE [LARGE SCALE GENOMIC DNA]</scope>
    <source>
        <strain evidence="2 3">S</strain>
    </source>
</reference>
<evidence type="ECO:0000259" key="1">
    <source>
        <dbReference type="Pfam" id="PF03184"/>
    </source>
</evidence>
<gene>
    <name evidence="2" type="ORF">TELCIR_24156</name>
</gene>
<proteinExistence type="predicted"/>
<protein>
    <recommendedName>
        <fullName evidence="1">DDE-1 domain-containing protein</fullName>
    </recommendedName>
</protein>
<feature type="domain" description="DDE-1" evidence="1">
    <location>
        <begin position="25"/>
        <end position="141"/>
    </location>
</feature>
<keyword evidence="3" id="KW-1185">Reference proteome</keyword>
<name>A0A2G9TAS1_TELCI</name>
<evidence type="ECO:0000313" key="3">
    <source>
        <dbReference type="Proteomes" id="UP000230423"/>
    </source>
</evidence>
<dbReference type="Pfam" id="PF03184">
    <property type="entry name" value="DDE_1"/>
    <property type="match status" value="1"/>
</dbReference>
<dbReference type="GO" id="GO:0003676">
    <property type="term" value="F:nucleic acid binding"/>
    <property type="evidence" value="ECO:0007669"/>
    <property type="project" value="InterPro"/>
</dbReference>
<accession>A0A2G9TAS1</accession>